<organism evidence="1 2">
    <name type="scientific">Mollisia scopiformis</name>
    <name type="common">Conifer needle endophyte fungus</name>
    <name type="synonym">Phialocephala scopiformis</name>
    <dbReference type="NCBI Taxonomy" id="149040"/>
    <lineage>
        <taxon>Eukaryota</taxon>
        <taxon>Fungi</taxon>
        <taxon>Dikarya</taxon>
        <taxon>Ascomycota</taxon>
        <taxon>Pezizomycotina</taxon>
        <taxon>Leotiomycetes</taxon>
        <taxon>Helotiales</taxon>
        <taxon>Mollisiaceae</taxon>
        <taxon>Mollisia</taxon>
    </lineage>
</organism>
<dbReference type="GeneID" id="28825216"/>
<dbReference type="EMBL" id="KQ947422">
    <property type="protein sequence ID" value="KUJ13187.1"/>
    <property type="molecule type" value="Genomic_DNA"/>
</dbReference>
<proteinExistence type="predicted"/>
<evidence type="ECO:0000313" key="1">
    <source>
        <dbReference type="EMBL" id="KUJ13187.1"/>
    </source>
</evidence>
<dbReference type="AlphaFoldDB" id="A0A194WZZ1"/>
<accession>A0A194WZZ1</accession>
<gene>
    <name evidence="1" type="ORF">LY89DRAFT_687401</name>
</gene>
<dbReference type="InParanoid" id="A0A194WZZ1"/>
<evidence type="ECO:0000313" key="2">
    <source>
        <dbReference type="Proteomes" id="UP000070700"/>
    </source>
</evidence>
<name>A0A194WZZ1_MOLSC</name>
<dbReference type="RefSeq" id="XP_018067542.1">
    <property type="nucleotide sequence ID" value="XM_018215490.1"/>
</dbReference>
<dbReference type="Proteomes" id="UP000070700">
    <property type="component" value="Unassembled WGS sequence"/>
</dbReference>
<reference evidence="1 2" key="1">
    <citation type="submission" date="2015-10" db="EMBL/GenBank/DDBJ databases">
        <title>Full genome of DAOMC 229536 Phialocephala scopiformis, a fungal endophyte of spruce producing the potent anti-insectan compound rugulosin.</title>
        <authorList>
            <consortium name="DOE Joint Genome Institute"/>
            <person name="Walker A.K."/>
            <person name="Frasz S.L."/>
            <person name="Seifert K.A."/>
            <person name="Miller J.D."/>
            <person name="Mondo S.J."/>
            <person name="Labutti K."/>
            <person name="Lipzen A."/>
            <person name="Dockter R."/>
            <person name="Kennedy M."/>
            <person name="Grigoriev I.V."/>
            <person name="Spatafora J.W."/>
        </authorList>
    </citation>
    <scope>NUCLEOTIDE SEQUENCE [LARGE SCALE GENOMIC DNA]</scope>
    <source>
        <strain evidence="1 2">CBS 120377</strain>
    </source>
</reference>
<sequence length="84" mass="9657">MFSSNIQALNPRRSHKCGRLKLALPFVYGFVPRSRTKRFARISVVTFLQCPMPNAQLFLTRDDWIILVASALTWVGPHLDKPIF</sequence>
<protein>
    <submittedName>
        <fullName evidence="1">Uncharacterized protein</fullName>
    </submittedName>
</protein>
<keyword evidence="2" id="KW-1185">Reference proteome</keyword>
<dbReference type="KEGG" id="psco:LY89DRAFT_687401"/>